<dbReference type="SMART" id="SM00055">
    <property type="entry name" value="FCH"/>
    <property type="match status" value="1"/>
</dbReference>
<evidence type="ECO:0000256" key="3">
    <source>
        <dbReference type="SAM" id="MobiDB-lite"/>
    </source>
</evidence>
<proteinExistence type="predicted"/>
<evidence type="ECO:0000256" key="2">
    <source>
        <dbReference type="PROSITE-ProRule" id="PRU01077"/>
    </source>
</evidence>
<dbReference type="InterPro" id="IPR008936">
    <property type="entry name" value="Rho_GTPase_activation_prot"/>
</dbReference>
<dbReference type="InterPro" id="IPR000198">
    <property type="entry name" value="RhoGAP_dom"/>
</dbReference>
<dbReference type="Pfam" id="PF00611">
    <property type="entry name" value="FCH"/>
    <property type="match status" value="1"/>
</dbReference>
<name>A0AAF3FC93_9BILA</name>
<dbReference type="Proteomes" id="UP000887575">
    <property type="component" value="Unassembled WGS sequence"/>
</dbReference>
<accession>A0AAF3FC93</accession>
<evidence type="ECO:0000313" key="7">
    <source>
        <dbReference type="WBParaSite" id="MBELARI_LOCUS4553"/>
    </source>
</evidence>
<dbReference type="InterPro" id="IPR001060">
    <property type="entry name" value="FCH_dom"/>
</dbReference>
<evidence type="ECO:0000259" key="5">
    <source>
        <dbReference type="PROSITE" id="PS51741"/>
    </source>
</evidence>
<dbReference type="WBParaSite" id="MBELARI_LOCUS4553">
    <property type="protein sequence ID" value="MBELARI_LOCUS4553"/>
    <property type="gene ID" value="MBELARI_LOCUS4553"/>
</dbReference>
<feature type="region of interest" description="Disordered" evidence="3">
    <location>
        <begin position="794"/>
        <end position="829"/>
    </location>
</feature>
<organism evidence="6 7">
    <name type="scientific">Mesorhabditis belari</name>
    <dbReference type="NCBI Taxonomy" id="2138241"/>
    <lineage>
        <taxon>Eukaryota</taxon>
        <taxon>Metazoa</taxon>
        <taxon>Ecdysozoa</taxon>
        <taxon>Nematoda</taxon>
        <taxon>Chromadorea</taxon>
        <taxon>Rhabditida</taxon>
        <taxon>Rhabditina</taxon>
        <taxon>Rhabditomorpha</taxon>
        <taxon>Rhabditoidea</taxon>
        <taxon>Rhabditidae</taxon>
        <taxon>Mesorhabditinae</taxon>
        <taxon>Mesorhabditis</taxon>
    </lineage>
</organism>
<evidence type="ECO:0000259" key="4">
    <source>
        <dbReference type="PROSITE" id="PS50238"/>
    </source>
</evidence>
<dbReference type="PROSITE" id="PS50238">
    <property type="entry name" value="RHOGAP"/>
    <property type="match status" value="1"/>
</dbReference>
<dbReference type="PANTHER" id="PTHR14166">
    <property type="entry name" value="SLIT-ROBO RHO GTPASE ACTIVATING PROTEIN"/>
    <property type="match status" value="1"/>
</dbReference>
<dbReference type="GO" id="GO:0007165">
    <property type="term" value="P:signal transduction"/>
    <property type="evidence" value="ECO:0007669"/>
    <property type="project" value="InterPro"/>
</dbReference>
<dbReference type="SMART" id="SM00324">
    <property type="entry name" value="RhoGAP"/>
    <property type="match status" value="1"/>
</dbReference>
<dbReference type="InterPro" id="IPR031160">
    <property type="entry name" value="F_BAR_dom"/>
</dbReference>
<dbReference type="SUPFAM" id="SSF103657">
    <property type="entry name" value="BAR/IMD domain-like"/>
    <property type="match status" value="1"/>
</dbReference>
<keyword evidence="6" id="KW-1185">Reference proteome</keyword>
<evidence type="ECO:0000313" key="6">
    <source>
        <dbReference type="Proteomes" id="UP000887575"/>
    </source>
</evidence>
<feature type="domain" description="Rho-GAP" evidence="4">
    <location>
        <begin position="477"/>
        <end position="665"/>
    </location>
</feature>
<dbReference type="AlphaFoldDB" id="A0AAF3FC93"/>
<dbReference type="Pfam" id="PF00620">
    <property type="entry name" value="RhoGAP"/>
    <property type="match status" value="1"/>
</dbReference>
<dbReference type="InterPro" id="IPR027267">
    <property type="entry name" value="AH/BAR_dom_sf"/>
</dbReference>
<dbReference type="SUPFAM" id="SSF48350">
    <property type="entry name" value="GTPase activation domain, GAP"/>
    <property type="match status" value="1"/>
</dbReference>
<feature type="compositionally biased region" description="Polar residues" evidence="3">
    <location>
        <begin position="799"/>
        <end position="811"/>
    </location>
</feature>
<dbReference type="Gene3D" id="1.10.555.10">
    <property type="entry name" value="Rho GTPase activation protein"/>
    <property type="match status" value="1"/>
</dbReference>
<feature type="domain" description="F-BAR" evidence="5">
    <location>
        <begin position="27"/>
        <end position="306"/>
    </location>
</feature>
<dbReference type="InterPro" id="IPR051627">
    <property type="entry name" value="SLIT-ROBO_RhoGAP"/>
</dbReference>
<sequence length="971" mass="110770">MGDTIQRKMTPVKRDKQLLQEFDHQVREIRSQLTEQLKALGERTETQIHVLSELEDYFRRRGELEIEQSKQLDKLAKGILQKHKADKTRRENWQQHASSYVWQQLVDATKEEAKERLKMGEIFAKELTSSIAQRCDDLARISKRCREIGLLSHGEITRVLTELHTSMKTYQICFAEASAVEKKLHCAEDEYKKFEEANRGKPIGRKFKTLQKCLERRQTKWELVRIKCTKARNEYLLCIKAANAALNRFFGQDLSYLVDCMDLGMEFWMRHLIDQVIEARKKLTQKEMEALGELGTVKSSLDSKADKQRFFEANNSTFMLPKQFEFKAQFGDLSSTVSAERSLAGELAQRQRQITKRLDALRFESDEVWKSLEAAERQLFALYRDEVQDANKWRNDLLVTYQYYLKKFEYFLLNGNLVERLEARNFAIGESLNERGINVESRNGSEGPSIDGDKLGRKRIKRIGLHPDRPRPKLFGGSLEEYVEASGESIPLVVSSSISFLARYALRHQGLFRISGSQSEINRFKEIFECGEDPLCDLRDASEANSVAGVLKLYLRELREPLFPMYLFEQFTDCAKAENATEFVAKSRRLLVSLPPCSLVLLRVLFGFLAHLCEFADENMMEPHNLAICFGPTLLPIPEGKDQVFYHNFVNEFVRGLIVHNEKVFPSEQEMAGPVYDKYAFELHNMNYVDDMEGDDGLTSGDEEVLLGIGVTDGMAETSFKQMEIENEEEFTPRISLISRQSEATRGPSHASIEPSENTSLRDLAFRDVFQELSLALKDGNVAAPVHGIHETPIDSSPFPVTSNRSSTRSNMDFRVDDLSPRPNSSVPMTSVAVLSRPPVVSLRDQLSHAAPSHPHKIYPTEFDAITRTSIKLQKLSMLNNASNNSDEKDDSFEKLSNNGNGNGNRIDSSSTGMPFRFEQPDIVRELGPREIASVTKEFSAKKFEPSHRALNSESPPFAELERAIQAAERL</sequence>
<dbReference type="PROSITE" id="PS51741">
    <property type="entry name" value="F_BAR"/>
    <property type="match status" value="1"/>
</dbReference>
<feature type="compositionally biased region" description="Polar residues" evidence="3">
    <location>
        <begin position="895"/>
        <end position="913"/>
    </location>
</feature>
<dbReference type="Gene3D" id="1.20.1270.60">
    <property type="entry name" value="Arfaptin homology (AH) domain/BAR domain"/>
    <property type="match status" value="1"/>
</dbReference>
<protein>
    <submittedName>
        <fullName evidence="7">Uncharacterized protein</fullName>
    </submittedName>
</protein>
<keyword evidence="1 2" id="KW-0175">Coiled coil</keyword>
<evidence type="ECO:0000256" key="1">
    <source>
        <dbReference type="ARBA" id="ARBA00023054"/>
    </source>
</evidence>
<dbReference type="CDD" id="cd07656">
    <property type="entry name" value="F-BAR_srGAP"/>
    <property type="match status" value="1"/>
</dbReference>
<reference evidence="7" key="1">
    <citation type="submission" date="2024-02" db="UniProtKB">
        <authorList>
            <consortium name="WormBaseParasite"/>
        </authorList>
    </citation>
    <scope>IDENTIFICATION</scope>
</reference>
<feature type="region of interest" description="Disordered" evidence="3">
    <location>
        <begin position="882"/>
        <end position="915"/>
    </location>
</feature>